<keyword evidence="3 11" id="KW-0723">Serine/threonine-protein kinase</keyword>
<dbReference type="GO" id="GO:0030332">
    <property type="term" value="F:cyclin binding"/>
    <property type="evidence" value="ECO:0007669"/>
    <property type="project" value="TreeGrafter"/>
</dbReference>
<keyword evidence="4" id="KW-0808">Transferase</keyword>
<dbReference type="GO" id="GO:0005634">
    <property type="term" value="C:nucleus"/>
    <property type="evidence" value="ECO:0007669"/>
    <property type="project" value="TreeGrafter"/>
</dbReference>
<keyword evidence="14" id="KW-1185">Reference proteome</keyword>
<dbReference type="EMBL" id="JAWQEG010002005">
    <property type="protein sequence ID" value="KAK3875159.1"/>
    <property type="molecule type" value="Genomic_DNA"/>
</dbReference>
<evidence type="ECO:0000256" key="11">
    <source>
        <dbReference type="RuleBase" id="RU000304"/>
    </source>
</evidence>
<dbReference type="InterPro" id="IPR011009">
    <property type="entry name" value="Kinase-like_dom_sf"/>
</dbReference>
<dbReference type="GO" id="GO:0051446">
    <property type="term" value="P:positive regulation of meiotic cell cycle"/>
    <property type="evidence" value="ECO:0007669"/>
    <property type="project" value="UniProtKB-ARBA"/>
</dbReference>
<evidence type="ECO:0000256" key="8">
    <source>
        <dbReference type="ARBA" id="ARBA00047811"/>
    </source>
</evidence>
<dbReference type="InterPro" id="IPR000719">
    <property type="entry name" value="Prot_kinase_dom"/>
</dbReference>
<feature type="domain" description="Protein kinase" evidence="12">
    <location>
        <begin position="6"/>
        <end position="336"/>
    </location>
</feature>
<evidence type="ECO:0000256" key="6">
    <source>
        <dbReference type="ARBA" id="ARBA00022777"/>
    </source>
</evidence>
<dbReference type="Pfam" id="PF00069">
    <property type="entry name" value="Pkinase"/>
    <property type="match status" value="1"/>
</dbReference>
<dbReference type="GO" id="GO:0010468">
    <property type="term" value="P:regulation of gene expression"/>
    <property type="evidence" value="ECO:0007669"/>
    <property type="project" value="TreeGrafter"/>
</dbReference>
<evidence type="ECO:0000256" key="5">
    <source>
        <dbReference type="ARBA" id="ARBA00022741"/>
    </source>
</evidence>
<evidence type="ECO:0000313" key="13">
    <source>
        <dbReference type="EMBL" id="KAK3875159.1"/>
    </source>
</evidence>
<evidence type="ECO:0000256" key="3">
    <source>
        <dbReference type="ARBA" id="ARBA00022527"/>
    </source>
</evidence>
<protein>
    <recommendedName>
        <fullName evidence="2">cyclin-dependent kinase</fullName>
        <ecNumber evidence="2">2.7.11.22</ecNumber>
    </recommendedName>
</protein>
<dbReference type="PROSITE" id="PS50011">
    <property type="entry name" value="PROTEIN_KINASE_DOM"/>
    <property type="match status" value="1"/>
</dbReference>
<gene>
    <name evidence="13" type="ORF">Pcinc_019951</name>
</gene>
<keyword evidence="7 10" id="KW-0067">ATP-binding</keyword>
<dbReference type="GO" id="GO:0005737">
    <property type="term" value="C:cytoplasm"/>
    <property type="evidence" value="ECO:0007669"/>
    <property type="project" value="TreeGrafter"/>
</dbReference>
<dbReference type="AlphaFoldDB" id="A0AAE1FJ42"/>
<keyword evidence="6" id="KW-0418">Kinase</keyword>
<evidence type="ECO:0000256" key="10">
    <source>
        <dbReference type="PROSITE-ProRule" id="PRU10141"/>
    </source>
</evidence>
<proteinExistence type="inferred from homology"/>
<reference evidence="13" key="1">
    <citation type="submission" date="2023-10" db="EMBL/GenBank/DDBJ databases">
        <title>Genome assemblies of two species of porcelain crab, Petrolisthes cinctipes and Petrolisthes manimaculis (Anomura: Porcellanidae).</title>
        <authorList>
            <person name="Angst P."/>
        </authorList>
    </citation>
    <scope>NUCLEOTIDE SEQUENCE</scope>
    <source>
        <strain evidence="13">PB745_01</strain>
        <tissue evidence="13">Gill</tissue>
    </source>
</reference>
<evidence type="ECO:0000256" key="2">
    <source>
        <dbReference type="ARBA" id="ARBA00012425"/>
    </source>
</evidence>
<dbReference type="InterPro" id="IPR017441">
    <property type="entry name" value="Protein_kinase_ATP_BS"/>
</dbReference>
<comment type="caution">
    <text evidence="13">The sequence shown here is derived from an EMBL/GenBank/DDBJ whole genome shotgun (WGS) entry which is preliminary data.</text>
</comment>
<dbReference type="GO" id="GO:0007165">
    <property type="term" value="P:signal transduction"/>
    <property type="evidence" value="ECO:0007669"/>
    <property type="project" value="TreeGrafter"/>
</dbReference>
<keyword evidence="5 10" id="KW-0547">Nucleotide-binding</keyword>
<comment type="similarity">
    <text evidence="1">Belongs to the protein kinase superfamily. CMGC Ser/Thr protein kinase family. CDC2/CDKX subfamily.</text>
</comment>
<dbReference type="FunFam" id="1.10.510.10:FF:000706">
    <property type="entry name" value="Cyclin-dependent kinase 1"/>
    <property type="match status" value="1"/>
</dbReference>
<dbReference type="SMART" id="SM00220">
    <property type="entry name" value="S_TKc"/>
    <property type="match status" value="1"/>
</dbReference>
<evidence type="ECO:0000256" key="9">
    <source>
        <dbReference type="ARBA" id="ARBA00048367"/>
    </source>
</evidence>
<dbReference type="InterPro" id="IPR050108">
    <property type="entry name" value="CDK"/>
</dbReference>
<evidence type="ECO:0000256" key="7">
    <source>
        <dbReference type="ARBA" id="ARBA00022840"/>
    </source>
</evidence>
<dbReference type="Proteomes" id="UP001286313">
    <property type="component" value="Unassembled WGS sequence"/>
</dbReference>
<evidence type="ECO:0000259" key="12">
    <source>
        <dbReference type="PROSITE" id="PS50011"/>
    </source>
</evidence>
<dbReference type="SUPFAM" id="SSF56112">
    <property type="entry name" value="Protein kinase-like (PK-like)"/>
    <property type="match status" value="1"/>
</dbReference>
<dbReference type="Gene3D" id="1.10.510.10">
    <property type="entry name" value="Transferase(Phosphotransferase) domain 1"/>
    <property type="match status" value="1"/>
</dbReference>
<dbReference type="PROSITE" id="PS00108">
    <property type="entry name" value="PROTEIN_KINASE_ST"/>
    <property type="match status" value="1"/>
</dbReference>
<feature type="binding site" evidence="10">
    <location>
        <position position="35"/>
    </location>
    <ligand>
        <name>ATP</name>
        <dbReference type="ChEBI" id="CHEBI:30616"/>
    </ligand>
</feature>
<organism evidence="13 14">
    <name type="scientific">Petrolisthes cinctipes</name>
    <name type="common">Flat porcelain crab</name>
    <dbReference type="NCBI Taxonomy" id="88211"/>
    <lineage>
        <taxon>Eukaryota</taxon>
        <taxon>Metazoa</taxon>
        <taxon>Ecdysozoa</taxon>
        <taxon>Arthropoda</taxon>
        <taxon>Crustacea</taxon>
        <taxon>Multicrustacea</taxon>
        <taxon>Malacostraca</taxon>
        <taxon>Eumalacostraca</taxon>
        <taxon>Eucarida</taxon>
        <taxon>Decapoda</taxon>
        <taxon>Pleocyemata</taxon>
        <taxon>Anomura</taxon>
        <taxon>Galatheoidea</taxon>
        <taxon>Porcellanidae</taxon>
        <taxon>Petrolisthes</taxon>
    </lineage>
</organism>
<comment type="catalytic activity">
    <reaction evidence="9">
        <text>L-seryl-[protein] + ATP = O-phospho-L-seryl-[protein] + ADP + H(+)</text>
        <dbReference type="Rhea" id="RHEA:17989"/>
        <dbReference type="Rhea" id="RHEA-COMP:9863"/>
        <dbReference type="Rhea" id="RHEA-COMP:11604"/>
        <dbReference type="ChEBI" id="CHEBI:15378"/>
        <dbReference type="ChEBI" id="CHEBI:29999"/>
        <dbReference type="ChEBI" id="CHEBI:30616"/>
        <dbReference type="ChEBI" id="CHEBI:83421"/>
        <dbReference type="ChEBI" id="CHEBI:456216"/>
        <dbReference type="EC" id="2.7.11.22"/>
    </reaction>
</comment>
<accession>A0AAE1FJ42</accession>
<evidence type="ECO:0000256" key="4">
    <source>
        <dbReference type="ARBA" id="ARBA00022679"/>
    </source>
</evidence>
<evidence type="ECO:0000256" key="1">
    <source>
        <dbReference type="ARBA" id="ARBA00006485"/>
    </source>
</evidence>
<dbReference type="GO" id="GO:0000082">
    <property type="term" value="P:G1/S transition of mitotic cell cycle"/>
    <property type="evidence" value="ECO:0007669"/>
    <property type="project" value="TreeGrafter"/>
</dbReference>
<dbReference type="EC" id="2.7.11.22" evidence="2"/>
<dbReference type="GO" id="GO:0090068">
    <property type="term" value="P:positive regulation of cell cycle process"/>
    <property type="evidence" value="ECO:0007669"/>
    <property type="project" value="UniProtKB-ARBA"/>
</dbReference>
<dbReference type="GO" id="GO:0005524">
    <property type="term" value="F:ATP binding"/>
    <property type="evidence" value="ECO:0007669"/>
    <property type="project" value="UniProtKB-UniRule"/>
</dbReference>
<name>A0AAE1FJ42_PETCI</name>
<dbReference type="GO" id="GO:0010389">
    <property type="term" value="P:regulation of G2/M transition of mitotic cell cycle"/>
    <property type="evidence" value="ECO:0007669"/>
    <property type="project" value="TreeGrafter"/>
</dbReference>
<dbReference type="Gene3D" id="3.30.200.20">
    <property type="entry name" value="Phosphorylase Kinase, domain 1"/>
    <property type="match status" value="2"/>
</dbReference>
<dbReference type="PANTHER" id="PTHR24056:SF254">
    <property type="entry name" value="CYCLIN-DEPENDENT KINASE 2"/>
    <property type="match status" value="1"/>
</dbReference>
<dbReference type="GO" id="GO:0004693">
    <property type="term" value="F:cyclin-dependent protein serine/threonine kinase activity"/>
    <property type="evidence" value="ECO:0007669"/>
    <property type="project" value="UniProtKB-EC"/>
</dbReference>
<dbReference type="PANTHER" id="PTHR24056">
    <property type="entry name" value="CELL DIVISION PROTEIN KINASE"/>
    <property type="match status" value="1"/>
</dbReference>
<dbReference type="InterPro" id="IPR008271">
    <property type="entry name" value="Ser/Thr_kinase_AS"/>
</dbReference>
<comment type="catalytic activity">
    <reaction evidence="8">
        <text>L-threonyl-[protein] + ATP = O-phospho-L-threonyl-[protein] + ADP + H(+)</text>
        <dbReference type="Rhea" id="RHEA:46608"/>
        <dbReference type="Rhea" id="RHEA-COMP:11060"/>
        <dbReference type="Rhea" id="RHEA-COMP:11605"/>
        <dbReference type="ChEBI" id="CHEBI:15378"/>
        <dbReference type="ChEBI" id="CHEBI:30013"/>
        <dbReference type="ChEBI" id="CHEBI:30616"/>
        <dbReference type="ChEBI" id="CHEBI:61977"/>
        <dbReference type="ChEBI" id="CHEBI:456216"/>
        <dbReference type="EC" id="2.7.11.22"/>
    </reaction>
</comment>
<sequence>MSLQSYEKIEKIGEGTYGVVYKAQDLVTRRIVALKKIRLENYHSPSYLADPISNLLEDCSPSVPTIDGCEECCIPSTFPLFKNQLCSESDGVPSTALREISLLKELDHENVVRLLDVVYGDKKLYMVFEYLNQDLKKLFDENRMGLPGDLVRSYMQQLLRGIGFCHTHRILHRDLKPQNILIDSRGLIKMADFGLARAFCLPVRAYTHEVVTLWYRAPEILLGAKNYCTAVDMWSLGAIFAEMLTTKALFPGDSEIDQLFRIFRTLGTPGEEDWPGVTQLPDYKSTFPRWQVDAAASLTQLLPRLPPEGRQLLLSMLTYYPRKRVTAKHALLHPYFNDAHLVPPPGVR</sequence>
<dbReference type="GO" id="GO:0000307">
    <property type="term" value="C:cyclin-dependent protein kinase holoenzyme complex"/>
    <property type="evidence" value="ECO:0007669"/>
    <property type="project" value="TreeGrafter"/>
</dbReference>
<dbReference type="PROSITE" id="PS00107">
    <property type="entry name" value="PROTEIN_KINASE_ATP"/>
    <property type="match status" value="1"/>
</dbReference>
<evidence type="ECO:0000313" key="14">
    <source>
        <dbReference type="Proteomes" id="UP001286313"/>
    </source>
</evidence>